<feature type="region of interest" description="Disordered" evidence="1">
    <location>
        <begin position="1"/>
        <end position="58"/>
    </location>
</feature>
<organism evidence="2 3">
    <name type="scientific">Naumovozyma castellii</name>
    <name type="common">Yeast</name>
    <name type="synonym">Saccharomyces castellii</name>
    <dbReference type="NCBI Taxonomy" id="27288"/>
    <lineage>
        <taxon>Eukaryota</taxon>
        <taxon>Fungi</taxon>
        <taxon>Dikarya</taxon>
        <taxon>Ascomycota</taxon>
        <taxon>Saccharomycotina</taxon>
        <taxon>Saccharomycetes</taxon>
        <taxon>Saccharomycetales</taxon>
        <taxon>Saccharomycetaceae</taxon>
        <taxon>Naumovozyma</taxon>
    </lineage>
</organism>
<accession>G0VIY9</accession>
<keyword evidence="3" id="KW-1185">Reference proteome</keyword>
<reference evidence="2 3" key="1">
    <citation type="journal article" date="2011" name="Proc. Natl. Acad. Sci. U.S.A.">
        <title>Evolutionary erosion of yeast sex chromosomes by mating-type switching accidents.</title>
        <authorList>
            <person name="Gordon J.L."/>
            <person name="Armisen D."/>
            <person name="Proux-Wera E."/>
            <person name="Oheigeartaigh S.S."/>
            <person name="Byrne K.P."/>
            <person name="Wolfe K.H."/>
        </authorList>
    </citation>
    <scope>NUCLEOTIDE SEQUENCE [LARGE SCALE GENOMIC DNA]</scope>
    <source>
        <strain evidence="3">ATCC 76901 / BCRC 22586 / CBS 4309 / NBRC 1992 / NRRL Y-12630</strain>
    </source>
</reference>
<dbReference type="STRING" id="1064592.G0VIY9"/>
<dbReference type="AlphaFoldDB" id="G0VIY9"/>
<dbReference type="RefSeq" id="XP_003677815.1">
    <property type="nucleotide sequence ID" value="XM_003677767.1"/>
</dbReference>
<dbReference type="EMBL" id="HE576759">
    <property type="protein sequence ID" value="CCC71466.1"/>
    <property type="molecule type" value="Genomic_DNA"/>
</dbReference>
<dbReference type="HOGENOM" id="CLU_990755_0_0_1"/>
<dbReference type="OrthoDB" id="10632937at2759"/>
<dbReference type="KEGG" id="ncs:NCAS_0H01560"/>
<reference key="2">
    <citation type="submission" date="2011-08" db="EMBL/GenBank/DDBJ databases">
        <title>Genome sequence of Naumovozyma castellii.</title>
        <authorList>
            <person name="Gordon J.L."/>
            <person name="Armisen D."/>
            <person name="Proux-Wera E."/>
            <person name="OhEigeartaigh S.S."/>
            <person name="Byrne K.P."/>
            <person name="Wolfe K.H."/>
        </authorList>
    </citation>
    <scope>NUCLEOTIDE SEQUENCE</scope>
    <source>
        <strain>Type strain:CBS 4309</strain>
    </source>
</reference>
<sequence>MSTSKLGENKNENSKKVNKGPSLRHDPSNDKQISSEGLIKGETPKKERPLKMEEPESLGPPERYLYKFDGKNYVNKKSGLVVSTGEFIRAHYEWLGKTSASSNHSDTNLGPLEIDDLIRVESQFAAKILGKPPMSKHYLHTFEFFFMEFLWEESLIDKGLEVEDSDANVKFHRLLYELVVFWRNYSRKERRIPNFTMLHAVKELECFRIYIKKSVAWLYQHTKEVKPLLLATRKRSEEKDVEWGFPDWKQVPSLEMDGIDEFNIDSKLNELLAVGKGLRSG</sequence>
<dbReference type="Proteomes" id="UP000001640">
    <property type="component" value="Chromosome 8"/>
</dbReference>
<protein>
    <submittedName>
        <fullName evidence="2">Uncharacterized protein</fullName>
    </submittedName>
</protein>
<dbReference type="GeneID" id="96905145"/>
<evidence type="ECO:0000256" key="1">
    <source>
        <dbReference type="SAM" id="MobiDB-lite"/>
    </source>
</evidence>
<dbReference type="InParanoid" id="G0VIY9"/>
<evidence type="ECO:0000313" key="2">
    <source>
        <dbReference type="EMBL" id="CCC71466.1"/>
    </source>
</evidence>
<dbReference type="eggNOG" id="ENOG502QTPX">
    <property type="taxonomic scope" value="Eukaryota"/>
</dbReference>
<gene>
    <name evidence="2" type="primary">NCAS0H01560</name>
    <name evidence="2" type="ordered locus">NCAS_0H01560</name>
</gene>
<proteinExistence type="predicted"/>
<evidence type="ECO:0000313" key="3">
    <source>
        <dbReference type="Proteomes" id="UP000001640"/>
    </source>
</evidence>
<name>G0VIY9_NAUCA</name>
<feature type="compositionally biased region" description="Basic and acidic residues" evidence="1">
    <location>
        <begin position="42"/>
        <end position="54"/>
    </location>
</feature>